<organism evidence="1 2">
    <name type="scientific">Cryptolaemus montrouzieri</name>
    <dbReference type="NCBI Taxonomy" id="559131"/>
    <lineage>
        <taxon>Eukaryota</taxon>
        <taxon>Metazoa</taxon>
        <taxon>Ecdysozoa</taxon>
        <taxon>Arthropoda</taxon>
        <taxon>Hexapoda</taxon>
        <taxon>Insecta</taxon>
        <taxon>Pterygota</taxon>
        <taxon>Neoptera</taxon>
        <taxon>Endopterygota</taxon>
        <taxon>Coleoptera</taxon>
        <taxon>Polyphaga</taxon>
        <taxon>Cucujiformia</taxon>
        <taxon>Coccinelloidea</taxon>
        <taxon>Coccinellidae</taxon>
        <taxon>Scymninae</taxon>
        <taxon>Scymnini</taxon>
        <taxon>Cryptolaemus</taxon>
    </lineage>
</organism>
<evidence type="ECO:0000313" key="2">
    <source>
        <dbReference type="Proteomes" id="UP001516400"/>
    </source>
</evidence>
<dbReference type="AlphaFoldDB" id="A0ABD2NBV8"/>
<protein>
    <submittedName>
        <fullName evidence="1">Uncharacterized protein</fullName>
    </submittedName>
</protein>
<evidence type="ECO:0000313" key="1">
    <source>
        <dbReference type="EMBL" id="KAL3276228.1"/>
    </source>
</evidence>
<gene>
    <name evidence="1" type="ORF">HHI36_020944</name>
</gene>
<dbReference type="Proteomes" id="UP001516400">
    <property type="component" value="Unassembled WGS sequence"/>
</dbReference>
<sequence>MIFANWKKQSEKSKPLFSMNPESYITFKTSNFKNFSVLFRECCLQKCFNSKYSKDDHFFIPNTYLEIGTQLFENICFYLLNDSYLKKWAKSSDLKQPVHLALRLKPIG</sequence>
<proteinExistence type="predicted"/>
<keyword evidence="2" id="KW-1185">Reference proteome</keyword>
<reference evidence="1 2" key="1">
    <citation type="journal article" date="2021" name="BMC Biol.">
        <title>Horizontally acquired antibacterial genes associated with adaptive radiation of ladybird beetles.</title>
        <authorList>
            <person name="Li H.S."/>
            <person name="Tang X.F."/>
            <person name="Huang Y.H."/>
            <person name="Xu Z.Y."/>
            <person name="Chen M.L."/>
            <person name="Du X.Y."/>
            <person name="Qiu B.Y."/>
            <person name="Chen P.T."/>
            <person name="Zhang W."/>
            <person name="Slipinski A."/>
            <person name="Escalona H.E."/>
            <person name="Waterhouse R.M."/>
            <person name="Zwick A."/>
            <person name="Pang H."/>
        </authorList>
    </citation>
    <scope>NUCLEOTIDE SEQUENCE [LARGE SCALE GENOMIC DNA]</scope>
    <source>
        <strain evidence="1">SYSU2018</strain>
    </source>
</reference>
<comment type="caution">
    <text evidence="1">The sequence shown here is derived from an EMBL/GenBank/DDBJ whole genome shotgun (WGS) entry which is preliminary data.</text>
</comment>
<dbReference type="EMBL" id="JABFTP020000083">
    <property type="protein sequence ID" value="KAL3276228.1"/>
    <property type="molecule type" value="Genomic_DNA"/>
</dbReference>
<accession>A0ABD2NBV8</accession>
<name>A0ABD2NBV8_9CUCU</name>